<gene>
    <name evidence="1" type="ORF">JOF46_004476</name>
</gene>
<comment type="caution">
    <text evidence="1">The sequence shown here is derived from an EMBL/GenBank/DDBJ whole genome shotgun (WGS) entry which is preliminary data.</text>
</comment>
<dbReference type="EMBL" id="JAGIOE010000002">
    <property type="protein sequence ID" value="MBP2376487.1"/>
    <property type="molecule type" value="Genomic_DNA"/>
</dbReference>
<name>A0ABS4WJV6_9MICC</name>
<dbReference type="Proteomes" id="UP000766570">
    <property type="component" value="Unassembled WGS sequence"/>
</dbReference>
<proteinExistence type="predicted"/>
<organism evidence="1 2">
    <name type="scientific">Paeniglutamicibacter psychrophenolicus</name>
    <dbReference type="NCBI Taxonomy" id="257454"/>
    <lineage>
        <taxon>Bacteria</taxon>
        <taxon>Bacillati</taxon>
        <taxon>Actinomycetota</taxon>
        <taxon>Actinomycetes</taxon>
        <taxon>Micrococcales</taxon>
        <taxon>Micrococcaceae</taxon>
        <taxon>Paeniglutamicibacter</taxon>
    </lineage>
</organism>
<accession>A0ABS4WJV6</accession>
<evidence type="ECO:0008006" key="3">
    <source>
        <dbReference type="Google" id="ProtNLM"/>
    </source>
</evidence>
<evidence type="ECO:0000313" key="2">
    <source>
        <dbReference type="Proteomes" id="UP000766570"/>
    </source>
</evidence>
<protein>
    <recommendedName>
        <fullName evidence="3">TnpV protein</fullName>
    </recommendedName>
</protein>
<sequence length="134" mass="15323">MMNTYGKFAQNAWKTLAPSQYELIVDPEAWFTNLGEEAENSVDSLQVQIAGPDSPGETYLEKVGRLTGAKMQAEEIVRAEMLTPQPEDLEEEPDEDEEPSTMGVYLEYMKEVNRLHRETLEELQQEEMGHDLNQ</sequence>
<evidence type="ECO:0000313" key="1">
    <source>
        <dbReference type="EMBL" id="MBP2376487.1"/>
    </source>
</evidence>
<reference evidence="1 2" key="1">
    <citation type="submission" date="2021-03" db="EMBL/GenBank/DDBJ databases">
        <title>Sequencing the genomes of 1000 actinobacteria strains.</title>
        <authorList>
            <person name="Klenk H.-P."/>
        </authorList>
    </citation>
    <scope>NUCLEOTIDE SEQUENCE [LARGE SCALE GENOMIC DNA]</scope>
    <source>
        <strain evidence="1 2">DSM 15454</strain>
    </source>
</reference>
<keyword evidence="2" id="KW-1185">Reference proteome</keyword>